<evidence type="ECO:0000313" key="2">
    <source>
        <dbReference type="Proteomes" id="UP001266305"/>
    </source>
</evidence>
<organism evidence="1 2">
    <name type="scientific">Saguinus oedipus</name>
    <name type="common">Cotton-top tamarin</name>
    <name type="synonym">Oedipomidas oedipus</name>
    <dbReference type="NCBI Taxonomy" id="9490"/>
    <lineage>
        <taxon>Eukaryota</taxon>
        <taxon>Metazoa</taxon>
        <taxon>Chordata</taxon>
        <taxon>Craniata</taxon>
        <taxon>Vertebrata</taxon>
        <taxon>Euteleostomi</taxon>
        <taxon>Mammalia</taxon>
        <taxon>Eutheria</taxon>
        <taxon>Euarchontoglires</taxon>
        <taxon>Primates</taxon>
        <taxon>Haplorrhini</taxon>
        <taxon>Platyrrhini</taxon>
        <taxon>Cebidae</taxon>
        <taxon>Callitrichinae</taxon>
        <taxon>Saguinus</taxon>
    </lineage>
</organism>
<dbReference type="EMBL" id="JASSZA010000019">
    <property type="protein sequence ID" value="KAK2088745.1"/>
    <property type="molecule type" value="Genomic_DNA"/>
</dbReference>
<protein>
    <submittedName>
        <fullName evidence="1">Uncharacterized protein</fullName>
    </submittedName>
</protein>
<comment type="caution">
    <text evidence="1">The sequence shown here is derived from an EMBL/GenBank/DDBJ whole genome shotgun (WGS) entry which is preliminary data.</text>
</comment>
<keyword evidence="2" id="KW-1185">Reference proteome</keyword>
<sequence length="116" mass="12633">MADPSPPNDPLRLLISMRPGGQWQRRCSSGCHGNLQASERKETVTSQREQVQRPHLVLVWPQGTESNLWAGSDAPPCLLGPTHDTPLVEIRSPRSTETLGACETFGGYAKKGEALS</sequence>
<accession>A0ABQ9TVB6</accession>
<dbReference type="Proteomes" id="UP001266305">
    <property type="component" value="Unassembled WGS sequence"/>
</dbReference>
<gene>
    <name evidence="1" type="ORF">P7K49_034652</name>
</gene>
<reference evidence="1 2" key="1">
    <citation type="submission" date="2023-05" db="EMBL/GenBank/DDBJ databases">
        <title>B98-5 Cell Line De Novo Hybrid Assembly: An Optical Mapping Approach.</title>
        <authorList>
            <person name="Kananen K."/>
            <person name="Auerbach J.A."/>
            <person name="Kautto E."/>
            <person name="Blachly J.S."/>
        </authorList>
    </citation>
    <scope>NUCLEOTIDE SEQUENCE [LARGE SCALE GENOMIC DNA]</scope>
    <source>
        <strain evidence="1">B95-8</strain>
        <tissue evidence="1">Cell line</tissue>
    </source>
</reference>
<proteinExistence type="predicted"/>
<name>A0ABQ9TVB6_SAGOE</name>
<evidence type="ECO:0000313" key="1">
    <source>
        <dbReference type="EMBL" id="KAK2088745.1"/>
    </source>
</evidence>